<feature type="compositionally biased region" description="Polar residues" evidence="1">
    <location>
        <begin position="173"/>
        <end position="186"/>
    </location>
</feature>
<dbReference type="GO" id="GO:0034965">
    <property type="term" value="P:intronic box C/D snoRNA processing"/>
    <property type="evidence" value="ECO:0007669"/>
    <property type="project" value="TreeGrafter"/>
</dbReference>
<dbReference type="InterPro" id="IPR013241">
    <property type="entry name" value="RNase_P_Pop3"/>
</dbReference>
<dbReference type="GO" id="GO:0006364">
    <property type="term" value="P:rRNA processing"/>
    <property type="evidence" value="ECO:0007669"/>
    <property type="project" value="InterPro"/>
</dbReference>
<keyword evidence="3" id="KW-1185">Reference proteome</keyword>
<dbReference type="GO" id="GO:0005829">
    <property type="term" value="C:cytosol"/>
    <property type="evidence" value="ECO:0007669"/>
    <property type="project" value="TreeGrafter"/>
</dbReference>
<proteinExistence type="predicted"/>
<reference evidence="2" key="1">
    <citation type="submission" date="2023-06" db="EMBL/GenBank/DDBJ databases">
        <authorList>
            <consortium name="Lawrence Berkeley National Laboratory"/>
            <person name="Ahrendt S."/>
            <person name="Sahu N."/>
            <person name="Indic B."/>
            <person name="Wong-Bajracharya J."/>
            <person name="Merenyi Z."/>
            <person name="Ke H.-M."/>
            <person name="Monk M."/>
            <person name="Kocsube S."/>
            <person name="Drula E."/>
            <person name="Lipzen A."/>
            <person name="Balint B."/>
            <person name="Henrissat B."/>
            <person name="Andreopoulos B."/>
            <person name="Martin F.M."/>
            <person name="Harder C.B."/>
            <person name="Rigling D."/>
            <person name="Ford K.L."/>
            <person name="Foster G.D."/>
            <person name="Pangilinan J."/>
            <person name="Papanicolaou A."/>
            <person name="Barry K."/>
            <person name="LaButti K."/>
            <person name="Viragh M."/>
            <person name="Koriabine M."/>
            <person name="Yan M."/>
            <person name="Riley R."/>
            <person name="Champramary S."/>
            <person name="Plett K.L."/>
            <person name="Tsai I.J."/>
            <person name="Slot J."/>
            <person name="Sipos G."/>
            <person name="Plett J."/>
            <person name="Nagy L.G."/>
            <person name="Grigoriev I.V."/>
        </authorList>
    </citation>
    <scope>NUCLEOTIDE SEQUENCE</scope>
    <source>
        <strain evidence="2">HWK02</strain>
    </source>
</reference>
<evidence type="ECO:0000313" key="2">
    <source>
        <dbReference type="EMBL" id="KAK0505669.1"/>
    </source>
</evidence>
<evidence type="ECO:0000313" key="3">
    <source>
        <dbReference type="Proteomes" id="UP001175228"/>
    </source>
</evidence>
<dbReference type="GO" id="GO:0004526">
    <property type="term" value="F:ribonuclease P activity"/>
    <property type="evidence" value="ECO:0007669"/>
    <property type="project" value="TreeGrafter"/>
</dbReference>
<protein>
    <submittedName>
        <fullName evidence="2">Uncharacterized protein</fullName>
    </submittedName>
</protein>
<dbReference type="GO" id="GO:0000171">
    <property type="term" value="F:ribonuclease MRP activity"/>
    <property type="evidence" value="ECO:0007669"/>
    <property type="project" value="TreeGrafter"/>
</dbReference>
<comment type="caution">
    <text evidence="2">The sequence shown here is derived from an EMBL/GenBank/DDBJ whole genome shotgun (WGS) entry which is preliminary data.</text>
</comment>
<dbReference type="EMBL" id="JAUEPU010000001">
    <property type="protein sequence ID" value="KAK0505669.1"/>
    <property type="molecule type" value="Genomic_DNA"/>
</dbReference>
<dbReference type="GO" id="GO:0005655">
    <property type="term" value="C:nucleolar ribonuclease P complex"/>
    <property type="evidence" value="ECO:0007669"/>
    <property type="project" value="TreeGrafter"/>
</dbReference>
<dbReference type="AlphaFoldDB" id="A0AA39QPV4"/>
<feature type="compositionally biased region" description="Polar residues" evidence="1">
    <location>
        <begin position="90"/>
        <end position="101"/>
    </location>
</feature>
<feature type="region of interest" description="Disordered" evidence="1">
    <location>
        <begin position="1"/>
        <end position="26"/>
    </location>
</feature>
<feature type="region of interest" description="Disordered" evidence="1">
    <location>
        <begin position="68"/>
        <end position="197"/>
    </location>
</feature>
<gene>
    <name evidence="2" type="ORF">EDD18DRAFT_1120200</name>
</gene>
<evidence type="ECO:0000256" key="1">
    <source>
        <dbReference type="SAM" id="MobiDB-lite"/>
    </source>
</evidence>
<dbReference type="Pfam" id="PF08228">
    <property type="entry name" value="RNase_P_pop3"/>
    <property type="match status" value="1"/>
</dbReference>
<dbReference type="PANTHER" id="PTHR28272">
    <property type="entry name" value="RIBONUCLEASES P/MRP PROTEIN SUBUNIT POP3"/>
    <property type="match status" value="1"/>
</dbReference>
<feature type="compositionally biased region" description="Basic residues" evidence="1">
    <location>
        <begin position="68"/>
        <end position="86"/>
    </location>
</feature>
<dbReference type="GO" id="GO:0000172">
    <property type="term" value="C:ribonuclease MRP complex"/>
    <property type="evidence" value="ECO:0007669"/>
    <property type="project" value="TreeGrafter"/>
</dbReference>
<feature type="compositionally biased region" description="Basic and acidic residues" evidence="1">
    <location>
        <begin position="151"/>
        <end position="162"/>
    </location>
</feature>
<feature type="region of interest" description="Disordered" evidence="1">
    <location>
        <begin position="355"/>
        <end position="391"/>
    </location>
</feature>
<name>A0AA39QPV4_9AGAR</name>
<dbReference type="Proteomes" id="UP001175228">
    <property type="component" value="Unassembled WGS sequence"/>
</dbReference>
<accession>A0AA39QPV4</accession>
<feature type="compositionally biased region" description="Basic and acidic residues" evidence="1">
    <location>
        <begin position="360"/>
        <end position="373"/>
    </location>
</feature>
<dbReference type="PANTHER" id="PTHR28272:SF1">
    <property type="entry name" value="RIBONUCLEASES P_MRP PROTEIN SUBUNIT POP3"/>
    <property type="match status" value="1"/>
</dbReference>
<organism evidence="2 3">
    <name type="scientific">Armillaria luteobubalina</name>
    <dbReference type="NCBI Taxonomy" id="153913"/>
    <lineage>
        <taxon>Eukaryota</taxon>
        <taxon>Fungi</taxon>
        <taxon>Dikarya</taxon>
        <taxon>Basidiomycota</taxon>
        <taxon>Agaricomycotina</taxon>
        <taxon>Agaricomycetes</taxon>
        <taxon>Agaricomycetidae</taxon>
        <taxon>Agaricales</taxon>
        <taxon>Marasmiineae</taxon>
        <taxon>Physalacriaceae</taxon>
        <taxon>Armillaria</taxon>
    </lineage>
</organism>
<dbReference type="GO" id="GO:0008033">
    <property type="term" value="P:tRNA processing"/>
    <property type="evidence" value="ECO:0007669"/>
    <property type="project" value="InterPro"/>
</dbReference>
<sequence length="391" mass="42808">MSEKTAKTHTHVSNRANSQKEKEKERKVVFKSVLDNPFRVRWPSVPVNLQNLILAQVLLLMEGVSAHKPRERHDNNHKKYGRKRKANNAPAESSAVSSTEINPDIAPASGSEKKKRKTDASISVPTTSSAQVDTSVANPPVSTVNSKRKREVQEEQRGEKKQKTASPEDAFVPSTNVHSTESSNGDSGDPPADIFDHADIPLPSPILKHLVVGINAVTKRLECQIQAARHTVVISSSSSTEESSNQPQPLKYIFVCRTDVDPPILIDHIPHLVASFNSCKPSEPVKLIPLPKGAEATLATSLNIRRIAVFAFDNETAGLSALSPILEAVPVIAAPWFVQQSHASDKQIVPTHIKQVRTSAPRDMKAAKEERAAGRAAAKQKRKKDGKRDRK</sequence>
<feature type="compositionally biased region" description="Polar residues" evidence="1">
    <location>
        <begin position="120"/>
        <end position="145"/>
    </location>
</feature>